<dbReference type="PANTHER" id="PTHR23291">
    <property type="entry name" value="BAX INHIBITOR-RELATED"/>
    <property type="match status" value="1"/>
</dbReference>
<keyword evidence="8" id="KW-1185">Reference proteome</keyword>
<dbReference type="InParanoid" id="W0RN44"/>
<dbReference type="GO" id="GO:0016020">
    <property type="term" value="C:membrane"/>
    <property type="evidence" value="ECO:0007669"/>
    <property type="project" value="UniProtKB-SubCell"/>
</dbReference>
<dbReference type="EMBL" id="CP007128">
    <property type="protein sequence ID" value="AHG91917.1"/>
    <property type="molecule type" value="Genomic_DNA"/>
</dbReference>
<feature type="transmembrane region" description="Helical" evidence="6">
    <location>
        <begin position="141"/>
        <end position="164"/>
    </location>
</feature>
<dbReference type="Proteomes" id="UP000019151">
    <property type="component" value="Chromosome"/>
</dbReference>
<keyword evidence="3 6" id="KW-0812">Transmembrane</keyword>
<dbReference type="eggNOG" id="COG0670">
    <property type="taxonomic scope" value="Bacteria"/>
</dbReference>
<proteinExistence type="inferred from homology"/>
<reference evidence="7 8" key="1">
    <citation type="journal article" date="2014" name="Genome Announc.">
        <title>Genome Sequence and Methylome of Soil Bacterium Gemmatirosa kalamazoonensis KBS708T, a Member of the Rarely Cultivated Gemmatimonadetes Phylum.</title>
        <authorList>
            <person name="Debruyn J.M."/>
            <person name="Radosevich M."/>
            <person name="Wommack K.E."/>
            <person name="Polson S.W."/>
            <person name="Hauser L.J."/>
            <person name="Fawaz M.N."/>
            <person name="Korlach J."/>
            <person name="Tsai Y.C."/>
        </authorList>
    </citation>
    <scope>NUCLEOTIDE SEQUENCE [LARGE SCALE GENOMIC DNA]</scope>
    <source>
        <strain evidence="7 8">KBS708</strain>
    </source>
</reference>
<feature type="transmembrane region" description="Helical" evidence="6">
    <location>
        <begin position="61"/>
        <end position="78"/>
    </location>
</feature>
<feature type="transmembrane region" description="Helical" evidence="6">
    <location>
        <begin position="114"/>
        <end position="135"/>
    </location>
</feature>
<feature type="transmembrane region" description="Helical" evidence="6">
    <location>
        <begin position="30"/>
        <end position="49"/>
    </location>
</feature>
<dbReference type="CDD" id="cd10432">
    <property type="entry name" value="BI-1-like_bacterial"/>
    <property type="match status" value="1"/>
</dbReference>
<protein>
    <recommendedName>
        <fullName evidence="9">Inhibitor of apoptosis-promoting Bax1-related protein</fullName>
    </recommendedName>
</protein>
<comment type="subcellular location">
    <subcellularLocation>
        <location evidence="1">Membrane</location>
        <topology evidence="1">Multi-pass membrane protein</topology>
    </subcellularLocation>
</comment>
<keyword evidence="4 6" id="KW-1133">Transmembrane helix</keyword>
<evidence type="ECO:0008006" key="9">
    <source>
        <dbReference type="Google" id="ProtNLM"/>
    </source>
</evidence>
<evidence type="ECO:0000256" key="2">
    <source>
        <dbReference type="ARBA" id="ARBA00010350"/>
    </source>
</evidence>
<sequence>MGASYRPYAVGAGVAVRTGAERATLVRRTYLLVFAGILVTMLGCAFGFTQPAIMQAVWRHPFLSFLVTFVPLMAAQSLRDRFPANIGLTLAFTFAEGVWLSPLMYFAQQQSPGIIGQTALLTGSTFGVLTLYAFLSRRDFSAWGGFLTVGLWVLIATSLLNLFFHSAAADLWLAGVGTFLFSGLLVFDTWRLRNVYGPNDYVLAAVNIYLDLLNLFLFILRLLMGNRRS</sequence>
<dbReference type="Pfam" id="PF01027">
    <property type="entry name" value="Bax1-I"/>
    <property type="match status" value="1"/>
</dbReference>
<dbReference type="KEGG" id="gba:J421_4380"/>
<evidence type="ECO:0000256" key="6">
    <source>
        <dbReference type="RuleBase" id="RU004379"/>
    </source>
</evidence>
<dbReference type="RefSeq" id="WP_104022944.1">
    <property type="nucleotide sequence ID" value="NZ_CP007128.1"/>
</dbReference>
<evidence type="ECO:0000313" key="7">
    <source>
        <dbReference type="EMBL" id="AHG91917.1"/>
    </source>
</evidence>
<feature type="transmembrane region" description="Helical" evidence="6">
    <location>
        <begin position="171"/>
        <end position="190"/>
    </location>
</feature>
<evidence type="ECO:0000256" key="4">
    <source>
        <dbReference type="ARBA" id="ARBA00022989"/>
    </source>
</evidence>
<evidence type="ECO:0000256" key="5">
    <source>
        <dbReference type="ARBA" id="ARBA00023136"/>
    </source>
</evidence>
<evidence type="ECO:0000313" key="8">
    <source>
        <dbReference type="Proteomes" id="UP000019151"/>
    </source>
</evidence>
<name>W0RN44_9BACT</name>
<keyword evidence="5 6" id="KW-0472">Membrane</keyword>
<comment type="similarity">
    <text evidence="2 6">Belongs to the BI1 family.</text>
</comment>
<dbReference type="FunCoup" id="W0RN44">
    <property type="interactions" value="311"/>
</dbReference>
<gene>
    <name evidence="7" type="ORF">J421_4380</name>
</gene>
<dbReference type="AlphaFoldDB" id="W0RN44"/>
<dbReference type="InterPro" id="IPR006214">
    <property type="entry name" value="Bax_inhibitor_1-related"/>
</dbReference>
<dbReference type="HOGENOM" id="CLU_058671_2_1_0"/>
<evidence type="ECO:0000256" key="3">
    <source>
        <dbReference type="ARBA" id="ARBA00022692"/>
    </source>
</evidence>
<accession>W0RN44</accession>
<dbReference type="PANTHER" id="PTHR23291:SF50">
    <property type="entry name" value="PROTEIN LIFEGUARD 4"/>
    <property type="match status" value="1"/>
</dbReference>
<dbReference type="STRING" id="861299.J421_4380"/>
<evidence type="ECO:0000256" key="1">
    <source>
        <dbReference type="ARBA" id="ARBA00004141"/>
    </source>
</evidence>
<dbReference type="OrthoDB" id="9813298at2"/>
<feature type="transmembrane region" description="Helical" evidence="6">
    <location>
        <begin position="84"/>
        <end position="107"/>
    </location>
</feature>
<organism evidence="7 8">
    <name type="scientific">Gemmatirosa kalamazoonensis</name>
    <dbReference type="NCBI Taxonomy" id="861299"/>
    <lineage>
        <taxon>Bacteria</taxon>
        <taxon>Pseudomonadati</taxon>
        <taxon>Gemmatimonadota</taxon>
        <taxon>Gemmatimonadia</taxon>
        <taxon>Gemmatimonadales</taxon>
        <taxon>Gemmatimonadaceae</taxon>
        <taxon>Gemmatirosa</taxon>
    </lineage>
</organism>
<feature type="transmembrane region" description="Helical" evidence="6">
    <location>
        <begin position="202"/>
        <end position="223"/>
    </location>
</feature>